<dbReference type="RefSeq" id="WP_167554082.1">
    <property type="nucleotide sequence ID" value="NZ_JBFNFH010000023.1"/>
</dbReference>
<accession>A0ABW9F9P5</accession>
<keyword evidence="1" id="KW-0812">Transmembrane</keyword>
<dbReference type="GeneID" id="97030199"/>
<dbReference type="EMBL" id="JBFNFH010000023">
    <property type="protein sequence ID" value="MFM1525578.1"/>
    <property type="molecule type" value="Genomic_DNA"/>
</dbReference>
<comment type="caution">
    <text evidence="2">The sequence shown here is derived from an EMBL/GenBank/DDBJ whole genome shotgun (WGS) entry which is preliminary data.</text>
</comment>
<organism evidence="2 3">
    <name type="scientific">Helcococcus bovis</name>
    <dbReference type="NCBI Taxonomy" id="3153252"/>
    <lineage>
        <taxon>Bacteria</taxon>
        <taxon>Bacillati</taxon>
        <taxon>Bacillota</taxon>
        <taxon>Tissierellia</taxon>
        <taxon>Tissierellales</taxon>
        <taxon>Peptoniphilaceae</taxon>
        <taxon>Helcococcus</taxon>
    </lineage>
</organism>
<evidence type="ECO:0000256" key="1">
    <source>
        <dbReference type="SAM" id="Phobius"/>
    </source>
</evidence>
<name>A0ABW9F9P5_9FIRM</name>
<protein>
    <submittedName>
        <fullName evidence="2">Uncharacterized protein</fullName>
    </submittedName>
</protein>
<keyword evidence="3" id="KW-1185">Reference proteome</keyword>
<evidence type="ECO:0000313" key="2">
    <source>
        <dbReference type="EMBL" id="MFM1525578.1"/>
    </source>
</evidence>
<reference evidence="2 3" key="1">
    <citation type="journal article" date="2024" name="Front. Microbiol.">
        <title>Pangenomic and biochemical analyses of Helcococcus ovis reveal widespread tetracycline resistance and a novel bacterial species, Helcococcus bovis.</title>
        <authorList>
            <person name="Cunha F."/>
            <person name="Zhai Y."/>
            <person name="Casaro S."/>
            <person name="Jones K.L."/>
            <person name="Hernandez M."/>
            <person name="Bisinotto R.S."/>
            <person name="Kariyawasam S."/>
            <person name="Brown M.B."/>
            <person name="Phillips A."/>
            <person name="Jeong K.C."/>
            <person name="Galvao K.N."/>
        </authorList>
    </citation>
    <scope>NUCLEOTIDE SEQUENCE [LARGE SCALE GENOMIC DNA]</scope>
    <source>
        <strain evidence="2 3">KG197</strain>
    </source>
</reference>
<gene>
    <name evidence="2" type="ORF">ABGF40_07890</name>
</gene>
<proteinExistence type="predicted"/>
<feature type="transmembrane region" description="Helical" evidence="1">
    <location>
        <begin position="7"/>
        <end position="24"/>
    </location>
</feature>
<keyword evidence="1" id="KW-1133">Transmembrane helix</keyword>
<feature type="transmembrane region" description="Helical" evidence="1">
    <location>
        <begin position="30"/>
        <end position="50"/>
    </location>
</feature>
<sequence>MKKYSILIRTILVFLVVFILNFYLFDMYKFSYIIKSIITFISIFIVLYFTKEDNKK</sequence>
<keyword evidence="1" id="KW-0472">Membrane</keyword>
<evidence type="ECO:0000313" key="3">
    <source>
        <dbReference type="Proteomes" id="UP001629536"/>
    </source>
</evidence>
<dbReference type="Proteomes" id="UP001629536">
    <property type="component" value="Unassembled WGS sequence"/>
</dbReference>